<evidence type="ECO:0000313" key="3">
    <source>
        <dbReference type="Proteomes" id="UP000310189"/>
    </source>
</evidence>
<keyword evidence="1" id="KW-1133">Transmembrane helix</keyword>
<evidence type="ECO:0000256" key="1">
    <source>
        <dbReference type="SAM" id="Phobius"/>
    </source>
</evidence>
<proteinExistence type="predicted"/>
<dbReference type="Proteomes" id="UP000310189">
    <property type="component" value="Unassembled WGS sequence"/>
</dbReference>
<accession>A0A4T0FHD0</accession>
<keyword evidence="3" id="KW-1185">Reference proteome</keyword>
<feature type="transmembrane region" description="Helical" evidence="1">
    <location>
        <begin position="74"/>
        <end position="96"/>
    </location>
</feature>
<protein>
    <submittedName>
        <fullName evidence="2">Uncharacterized protein</fullName>
    </submittedName>
</protein>
<feature type="transmembrane region" description="Helical" evidence="1">
    <location>
        <begin position="144"/>
        <end position="169"/>
    </location>
</feature>
<comment type="caution">
    <text evidence="2">The sequence shown here is derived from an EMBL/GenBank/DDBJ whole genome shotgun (WGS) entry which is preliminary data.</text>
</comment>
<dbReference type="EMBL" id="SPNW01000058">
    <property type="protein sequence ID" value="TIA87340.1"/>
    <property type="molecule type" value="Genomic_DNA"/>
</dbReference>
<evidence type="ECO:0000313" key="2">
    <source>
        <dbReference type="EMBL" id="TIA87340.1"/>
    </source>
</evidence>
<gene>
    <name evidence="2" type="ORF">E3P99_03228</name>
</gene>
<name>A0A4T0FHD0_9BASI</name>
<keyword evidence="1" id="KW-0812">Transmembrane</keyword>
<reference evidence="2 3" key="1">
    <citation type="submission" date="2019-03" db="EMBL/GenBank/DDBJ databases">
        <title>Sequencing 23 genomes of Wallemia ichthyophaga.</title>
        <authorList>
            <person name="Gostincar C."/>
        </authorList>
    </citation>
    <scope>NUCLEOTIDE SEQUENCE [LARGE SCALE GENOMIC DNA]</scope>
    <source>
        <strain evidence="2 3">EXF-5753</strain>
    </source>
</reference>
<keyword evidence="1" id="KW-0472">Membrane</keyword>
<feature type="transmembrane region" description="Helical" evidence="1">
    <location>
        <begin position="108"/>
        <end position="132"/>
    </location>
</feature>
<sequence length="204" mass="23013">MKVIYYLIRRVLGVRTLQPADSSVQLRSARHLRYLHSQQLVKDFMGKACVPFPDSNTCDELGESFCTLWSSASYTIQLSFIFLIPCLCAITLIACIGRKGGKKRREGWKLMSCFMALYSSLQLFTIIVVAALTKTKKLGHVGAGFYMALVAVVLSSIACLIQIIVGCLASRNYAWAKEEKDYWFTGRRSSRLIDNEETPLLRHD</sequence>
<dbReference type="OrthoDB" id="61370at2759"/>
<organism evidence="2 3">
    <name type="scientific">Wallemia hederae</name>
    <dbReference type="NCBI Taxonomy" id="1540922"/>
    <lineage>
        <taxon>Eukaryota</taxon>
        <taxon>Fungi</taxon>
        <taxon>Dikarya</taxon>
        <taxon>Basidiomycota</taxon>
        <taxon>Wallemiomycotina</taxon>
        <taxon>Wallemiomycetes</taxon>
        <taxon>Wallemiales</taxon>
        <taxon>Wallemiaceae</taxon>
        <taxon>Wallemia</taxon>
    </lineage>
</organism>
<dbReference type="AlphaFoldDB" id="A0A4T0FHD0"/>